<dbReference type="SMART" id="SM00222">
    <property type="entry name" value="Sec7"/>
    <property type="match status" value="1"/>
</dbReference>
<feature type="region of interest" description="Disordered" evidence="2">
    <location>
        <begin position="261"/>
        <end position="282"/>
    </location>
</feature>
<dbReference type="PANTHER" id="PTHR10663:SF388">
    <property type="entry name" value="GOLGI-SPECIFIC BREFELDIN A-RESISTANCE GUANINE NUCLEOTIDE EXCHANGE FACTOR 1"/>
    <property type="match status" value="1"/>
</dbReference>
<dbReference type="FunCoup" id="I2H2U8">
    <property type="interactions" value="1061"/>
</dbReference>
<proteinExistence type="predicted"/>
<dbReference type="InterPro" id="IPR023394">
    <property type="entry name" value="Sec7_C_sf"/>
</dbReference>
<dbReference type="OrthoDB" id="10258608at2759"/>
<dbReference type="GO" id="GO:0006891">
    <property type="term" value="P:intra-Golgi vesicle-mediated transport"/>
    <property type="evidence" value="ECO:0007669"/>
    <property type="project" value="EnsemblFungi"/>
</dbReference>
<dbReference type="Proteomes" id="UP000002866">
    <property type="component" value="Chromosome 4"/>
</dbReference>
<accession>I2H2U8</accession>
<dbReference type="HOGENOM" id="CLU_001204_0_1_1"/>
<dbReference type="Pfam" id="PF12783">
    <property type="entry name" value="Sec7-like_HUS"/>
    <property type="match status" value="1"/>
</dbReference>
<gene>
    <name evidence="4" type="primary">TBLA0D01930</name>
    <name evidence="4" type="ORF">TBLA_0D01930</name>
</gene>
<dbReference type="GO" id="GO:0032012">
    <property type="term" value="P:regulation of ARF protein signal transduction"/>
    <property type="evidence" value="ECO:0007669"/>
    <property type="project" value="InterPro"/>
</dbReference>
<dbReference type="SUPFAM" id="SSF48425">
    <property type="entry name" value="Sec7 domain"/>
    <property type="match status" value="1"/>
</dbReference>
<dbReference type="GO" id="GO:0030036">
    <property type="term" value="P:actin cytoskeleton organization"/>
    <property type="evidence" value="ECO:0007669"/>
    <property type="project" value="EnsemblFungi"/>
</dbReference>
<name>I2H2U8_HENB6</name>
<feature type="domain" description="SEC7" evidence="3">
    <location>
        <begin position="552"/>
        <end position="755"/>
    </location>
</feature>
<dbReference type="GO" id="GO:0033363">
    <property type="term" value="P:secretory granule organization"/>
    <property type="evidence" value="ECO:0007669"/>
    <property type="project" value="EnsemblFungi"/>
</dbReference>
<evidence type="ECO:0000313" key="4">
    <source>
        <dbReference type="EMBL" id="CCH60700.1"/>
    </source>
</evidence>
<dbReference type="CDD" id="cd00171">
    <property type="entry name" value="Sec7"/>
    <property type="match status" value="1"/>
</dbReference>
<dbReference type="InterPro" id="IPR000904">
    <property type="entry name" value="Sec7_dom"/>
</dbReference>
<dbReference type="InParanoid" id="I2H2U8"/>
<dbReference type="InterPro" id="IPR035999">
    <property type="entry name" value="Sec7_dom_sf"/>
</dbReference>
<feature type="coiled-coil region" evidence="1">
    <location>
        <begin position="1392"/>
        <end position="1419"/>
    </location>
</feature>
<dbReference type="KEGG" id="tbl:TBLA_0D01930"/>
<dbReference type="Gene3D" id="1.10.1000.11">
    <property type="entry name" value="Arf Nucleotide-binding Site Opener,domain 2"/>
    <property type="match status" value="1"/>
</dbReference>
<protein>
    <recommendedName>
        <fullName evidence="3">SEC7 domain-containing protein</fullName>
    </recommendedName>
</protein>
<evidence type="ECO:0000256" key="2">
    <source>
        <dbReference type="SAM" id="MobiDB-lite"/>
    </source>
</evidence>
<dbReference type="Gene3D" id="1.10.220.20">
    <property type="match status" value="1"/>
</dbReference>
<dbReference type="GO" id="GO:0000137">
    <property type="term" value="C:Golgi cis cisterna"/>
    <property type="evidence" value="ECO:0007669"/>
    <property type="project" value="EnsemblFungi"/>
</dbReference>
<dbReference type="GeneID" id="14496117"/>
<keyword evidence="5" id="KW-1185">Reference proteome</keyword>
<dbReference type="PANTHER" id="PTHR10663">
    <property type="entry name" value="GUANYL-NUCLEOTIDE EXCHANGE FACTOR"/>
    <property type="match status" value="1"/>
</dbReference>
<feature type="region of interest" description="Disordered" evidence="2">
    <location>
        <begin position="1442"/>
        <end position="1485"/>
    </location>
</feature>
<dbReference type="GO" id="GO:0006888">
    <property type="term" value="P:endoplasmic reticulum to Golgi vesicle-mediated transport"/>
    <property type="evidence" value="ECO:0007669"/>
    <property type="project" value="EnsemblFungi"/>
</dbReference>
<evidence type="ECO:0000259" key="3">
    <source>
        <dbReference type="PROSITE" id="PS50190"/>
    </source>
</evidence>
<keyword evidence="1" id="KW-0175">Coiled coil</keyword>
<dbReference type="GO" id="GO:0006890">
    <property type="term" value="P:retrograde vesicle-mediated transport, Golgi to endoplasmic reticulum"/>
    <property type="evidence" value="ECO:0007669"/>
    <property type="project" value="EnsemblFungi"/>
</dbReference>
<reference evidence="4 5" key="1">
    <citation type="journal article" date="2011" name="Proc. Natl. Acad. Sci. U.S.A.">
        <title>Evolutionary erosion of yeast sex chromosomes by mating-type switching accidents.</title>
        <authorList>
            <person name="Gordon J.L."/>
            <person name="Armisen D."/>
            <person name="Proux-Wera E."/>
            <person name="Oheigeartaigh S.S."/>
            <person name="Byrne K.P."/>
            <person name="Wolfe K.H."/>
        </authorList>
    </citation>
    <scope>NUCLEOTIDE SEQUENCE [LARGE SCALE GENOMIC DNA]</scope>
    <source>
        <strain evidence="5">ATCC 34711 / CBS 6284 / DSM 70876 / NBRC 10599 / NRRL Y-10934 / UCD 77-7</strain>
    </source>
</reference>
<dbReference type="InterPro" id="IPR032691">
    <property type="entry name" value="Mon2/Sec7/BIG1-like_HUS"/>
</dbReference>
<feature type="compositionally biased region" description="Basic and acidic residues" evidence="2">
    <location>
        <begin position="1462"/>
        <end position="1485"/>
    </location>
</feature>
<dbReference type="RefSeq" id="XP_004180219.1">
    <property type="nucleotide sequence ID" value="XM_004180171.1"/>
</dbReference>
<dbReference type="eggNOG" id="KOG0928">
    <property type="taxonomic scope" value="Eukaryota"/>
</dbReference>
<dbReference type="STRING" id="1071380.I2H2U8"/>
<dbReference type="PROSITE" id="PS50190">
    <property type="entry name" value="SEC7"/>
    <property type="match status" value="1"/>
</dbReference>
<organism evidence="4 5">
    <name type="scientific">Henningerozyma blattae (strain ATCC 34711 / CBS 6284 / DSM 70876 / NBRC 10599 / NRRL Y-10934 / UCD 77-7)</name>
    <name type="common">Yeast</name>
    <name type="synonym">Tetrapisispora blattae</name>
    <dbReference type="NCBI Taxonomy" id="1071380"/>
    <lineage>
        <taxon>Eukaryota</taxon>
        <taxon>Fungi</taxon>
        <taxon>Dikarya</taxon>
        <taxon>Ascomycota</taxon>
        <taxon>Saccharomycotina</taxon>
        <taxon>Saccharomycetes</taxon>
        <taxon>Saccharomycetales</taxon>
        <taxon>Saccharomycetaceae</taxon>
        <taxon>Henningerozyma</taxon>
    </lineage>
</organism>
<sequence>MVNKPVRVAVDPVTIVLKECITMSTAMRKYSTLTSQSGMAAILGGGSDDIFISDSFATIPQAKQNDPLLSGFIQLKLMLDKLESLENIDSLTVLQPFLLVIRTSTISGYITSLALNSLQKFLTTNIITEHSKNYVAAYREVAKALTHCRFEGISQMADDSVLLKVVILLRSLVNSLMGDVLSDSIVHGILQTIMSLACNKRRTEVLRKAAETTMISLTVKIFSKLDDIDPTLSRHIYINDEAYANNTLKSDTVGAKISMDDSRSELSSSIGPRTETADVEEPTEITQRNEGAENIESDIDSKLSVNDLNIKSTSALVLSPTDENYGFKVICQYLNMLLSIVIPENINNHGNFSSILSFQLLNTAIELSGGRFLSHPRLFSLVADPIFKSLFFVIQNSNKLSLVQAAMELFTTIVIVFGENVHSQVELTLNCILDLLKESRDTTDNNGKNKPEEKEIKSLPIKELLLEQLSLLWTCSSNLFIKTFVDFDCSRDRSDLATKLLKTLAKMVNLEPSSQSMTPISLDGICSFVDEIHTNLNSVDRLTFLSERKENIKLRQRERKTKFIKCVEAFNEKPKKGIPLLIESSFLTSDKDEDLAQFLFENNTRINKRTIGLLLSDPNKISLLKMYMNLFDFKGFRVDEAIRMLLTKFRLPGESQQIERIIEEFSSRYANSQNYQSNDTTIYGNESEGTQLQPDSDSVFILSYSIIMLNTDLHNPQVKEHMSFEDYSSNLKGCYNKNDFPFWYLDKIYASIRDKEIVMPEEHHGNEKWFEDAWNNLISSNTVITNISSVTSTVTENLNSIEKVQFGRLLFKNVGAVLINAIFKTYMSTSDEHRSSRVIQCIEKCASIASYYNYKNLFNELLRHVVRITTLTNPENPSPNKIQYNVEEIPLVRIDFEETRASVPVSTLAMRLGRSEKAQLCTILLFSILQNNTNSDIITVKIWTEIIQVVLNLYENLLITPDIFGDLQQKLKLGTLPRPQPDFVILKTNENKGILSTFASYLKGDEEPTDEEIEYAKIAINCVKTSNIPSSIFGNDINITPTIIKLLLESIEYKKTDENQNYFEPEMLFLVEISVSLFPFCKNEKELGNFILSKLSILSRLENLSNETYRRFVAYEVLLLSILDEKEQYLTSLINDKILASKQIFSPKFFANEAGSKLLDNILYFSEIDNYKEELLNNKGFWTLLNYTTKEDYSSDKICKFLEDSIRAEKKIINKNTIEYILEIFENRMHIVKKQKVTVEKSDLQNSNKNDFKVLLDGSEVTERWVSFVIALTGERSVSNLLTVDRIIKIIQTLFFKLVYSEKSLRSSILTAVETILTANIEYSKMNIKDLESVIELGIVTELNKRHKLVKPLILDVLIMLQKVFVYYLKKGITDDETFLKILNVFNKYVDSSEVEVQVQKLITEKKEIERQLKGTSESEQVSGSEEDVYSISNKNNIINTNVTSDPIDDSNTTNNATNADVKVHNDNDTNTKTENNIEVKVDDS</sequence>
<evidence type="ECO:0000313" key="5">
    <source>
        <dbReference type="Proteomes" id="UP000002866"/>
    </source>
</evidence>
<dbReference type="GO" id="GO:0005085">
    <property type="term" value="F:guanyl-nucleotide exchange factor activity"/>
    <property type="evidence" value="ECO:0007669"/>
    <property type="project" value="EnsemblFungi"/>
</dbReference>
<dbReference type="OMA" id="ILWTRSP"/>
<dbReference type="EMBL" id="HE806319">
    <property type="protein sequence ID" value="CCH60700.1"/>
    <property type="molecule type" value="Genomic_DNA"/>
</dbReference>
<evidence type="ECO:0000256" key="1">
    <source>
        <dbReference type="SAM" id="Coils"/>
    </source>
</evidence>
<dbReference type="Pfam" id="PF01369">
    <property type="entry name" value="Sec7"/>
    <property type="match status" value="1"/>
</dbReference>
<dbReference type="GO" id="GO:0016236">
    <property type="term" value="P:macroautophagy"/>
    <property type="evidence" value="ECO:0007669"/>
    <property type="project" value="EnsemblFungi"/>
</dbReference>